<feature type="compositionally biased region" description="Basic and acidic residues" evidence="11">
    <location>
        <begin position="109"/>
        <end position="118"/>
    </location>
</feature>
<evidence type="ECO:0000256" key="3">
    <source>
        <dbReference type="ARBA" id="ARBA00004536"/>
    </source>
</evidence>
<evidence type="ECO:0000313" key="12">
    <source>
        <dbReference type="Ensembl" id="ENSORLP00000028733.1"/>
    </source>
</evidence>
<evidence type="ECO:0000256" key="5">
    <source>
        <dbReference type="ARBA" id="ARBA00022490"/>
    </source>
</evidence>
<evidence type="ECO:0000313" key="13">
    <source>
        <dbReference type="Proteomes" id="UP000001038"/>
    </source>
</evidence>
<comment type="similarity">
    <text evidence="4">Belongs to the beta-catenin family.</text>
</comment>
<dbReference type="InterPro" id="IPR028435">
    <property type="entry name" value="Plakophilin/d_Catenin"/>
</dbReference>
<dbReference type="PANTHER" id="PTHR10372:SF5">
    <property type="entry name" value="SPLICING REGULATOR ARVCF"/>
    <property type="match status" value="1"/>
</dbReference>
<feature type="compositionally biased region" description="Low complexity" evidence="11">
    <location>
        <begin position="139"/>
        <end position="152"/>
    </location>
</feature>
<dbReference type="RefSeq" id="XP_023814467.1">
    <property type="nucleotide sequence ID" value="XM_023958699.1"/>
</dbReference>
<dbReference type="InterPro" id="IPR011989">
    <property type="entry name" value="ARM-like"/>
</dbReference>
<keyword evidence="7" id="KW-0130">Cell adhesion</keyword>
<dbReference type="FunFam" id="1.25.10.10:FF:000007">
    <property type="entry name" value="ARVCF, delta catenin family member"/>
    <property type="match status" value="1"/>
</dbReference>
<organism evidence="12 13">
    <name type="scientific">Oryzias latipes</name>
    <name type="common">Japanese rice fish</name>
    <name type="synonym">Japanese killifish</name>
    <dbReference type="NCBI Taxonomy" id="8090"/>
    <lineage>
        <taxon>Eukaryota</taxon>
        <taxon>Metazoa</taxon>
        <taxon>Chordata</taxon>
        <taxon>Craniata</taxon>
        <taxon>Vertebrata</taxon>
        <taxon>Euteleostomi</taxon>
        <taxon>Actinopterygii</taxon>
        <taxon>Neopterygii</taxon>
        <taxon>Teleostei</taxon>
        <taxon>Neoteleostei</taxon>
        <taxon>Acanthomorphata</taxon>
        <taxon>Ovalentaria</taxon>
        <taxon>Atherinomorphae</taxon>
        <taxon>Beloniformes</taxon>
        <taxon>Adrianichthyidae</taxon>
        <taxon>Oryziinae</taxon>
        <taxon>Oryzias</taxon>
    </lineage>
</organism>
<keyword evidence="6" id="KW-0677">Repeat</keyword>
<dbReference type="InterPro" id="IPR000225">
    <property type="entry name" value="Armadillo"/>
</dbReference>
<keyword evidence="5" id="KW-0963">Cytoplasm</keyword>
<feature type="compositionally biased region" description="Low complexity" evidence="11">
    <location>
        <begin position="635"/>
        <end position="645"/>
    </location>
</feature>
<comment type="subcellular location">
    <subcellularLocation>
        <location evidence="3">Cell junction</location>
        <location evidence="3">Adherens junction</location>
    </subcellularLocation>
    <subcellularLocation>
        <location evidence="2">Cytoplasm</location>
    </subcellularLocation>
    <subcellularLocation>
        <location evidence="1">Nucleus</location>
    </subcellularLocation>
</comment>
<dbReference type="GO" id="GO:0098609">
    <property type="term" value="P:cell-cell adhesion"/>
    <property type="evidence" value="ECO:0007669"/>
    <property type="project" value="InterPro"/>
</dbReference>
<evidence type="ECO:0000256" key="7">
    <source>
        <dbReference type="ARBA" id="ARBA00022889"/>
    </source>
</evidence>
<evidence type="ECO:0000256" key="9">
    <source>
        <dbReference type="ARBA" id="ARBA00023242"/>
    </source>
</evidence>
<evidence type="ECO:0000256" key="1">
    <source>
        <dbReference type="ARBA" id="ARBA00004123"/>
    </source>
</evidence>
<dbReference type="GO" id="GO:0005737">
    <property type="term" value="C:cytoplasm"/>
    <property type="evidence" value="ECO:0007669"/>
    <property type="project" value="UniProtKB-SubCell"/>
</dbReference>
<gene>
    <name evidence="12" type="primary">ARVCF</name>
    <name evidence="12" type="synonym">arvcfb</name>
</gene>
<dbReference type="SUPFAM" id="SSF48371">
    <property type="entry name" value="ARM repeat"/>
    <property type="match status" value="1"/>
</dbReference>
<accession>A0A3B3HBV8</accession>
<dbReference type="GO" id="GO:0005912">
    <property type="term" value="C:adherens junction"/>
    <property type="evidence" value="ECO:0007669"/>
    <property type="project" value="UniProtKB-SubCell"/>
</dbReference>
<dbReference type="AlphaFoldDB" id="A0A3B3HBV8"/>
<keyword evidence="9" id="KW-0539">Nucleus</keyword>
<dbReference type="GeneTree" id="ENSGT00940000157027"/>
<evidence type="ECO:0000256" key="8">
    <source>
        <dbReference type="ARBA" id="ARBA00022949"/>
    </source>
</evidence>
<feature type="repeat" description="ARM" evidence="10">
    <location>
        <begin position="440"/>
        <end position="477"/>
    </location>
</feature>
<reference evidence="12" key="3">
    <citation type="submission" date="2025-09" db="UniProtKB">
        <authorList>
            <consortium name="Ensembl"/>
        </authorList>
    </citation>
    <scope>IDENTIFICATION</scope>
    <source>
        <strain evidence="12">Hd-rR</strain>
    </source>
</reference>
<name>A0A3B3HBV8_ORYLA</name>
<dbReference type="Ensembl" id="ENSORLT00000035506.1">
    <property type="protein sequence ID" value="ENSORLP00000028733.1"/>
    <property type="gene ID" value="ENSORLG00000015210.2"/>
</dbReference>
<evidence type="ECO:0000256" key="4">
    <source>
        <dbReference type="ARBA" id="ARBA00005462"/>
    </source>
</evidence>
<feature type="compositionally biased region" description="Polar residues" evidence="11">
    <location>
        <begin position="267"/>
        <end position="277"/>
    </location>
</feature>
<keyword evidence="13" id="KW-1185">Reference proteome</keyword>
<dbReference type="PANTHER" id="PTHR10372">
    <property type="entry name" value="PLAKOPHILLIN-RELATED"/>
    <property type="match status" value="1"/>
</dbReference>
<dbReference type="Bgee" id="ENSORLG00000015210">
    <property type="expression patterns" value="Expressed in heart and 14 other cell types or tissues"/>
</dbReference>
<evidence type="ECO:0000256" key="11">
    <source>
        <dbReference type="SAM" id="MobiDB-lite"/>
    </source>
</evidence>
<proteinExistence type="inferred from homology"/>
<reference evidence="12" key="2">
    <citation type="submission" date="2025-08" db="UniProtKB">
        <authorList>
            <consortium name="Ensembl"/>
        </authorList>
    </citation>
    <scope>IDENTIFICATION</scope>
    <source>
        <strain evidence="12">Hd-rR</strain>
    </source>
</reference>
<feature type="compositionally biased region" description="Acidic residues" evidence="11">
    <location>
        <begin position="298"/>
        <end position="308"/>
    </location>
</feature>
<evidence type="ECO:0000256" key="6">
    <source>
        <dbReference type="ARBA" id="ARBA00022737"/>
    </source>
</evidence>
<feature type="repeat" description="ARM" evidence="10">
    <location>
        <begin position="749"/>
        <end position="786"/>
    </location>
</feature>
<dbReference type="Pfam" id="PF00514">
    <property type="entry name" value="Arm"/>
    <property type="match status" value="4"/>
</dbReference>
<dbReference type="SMART" id="SM00185">
    <property type="entry name" value="ARM"/>
    <property type="match status" value="6"/>
</dbReference>
<feature type="region of interest" description="Disordered" evidence="11">
    <location>
        <begin position="631"/>
        <end position="655"/>
    </location>
</feature>
<feature type="region of interest" description="Disordered" evidence="11">
    <location>
        <begin position="90"/>
        <end position="118"/>
    </location>
</feature>
<dbReference type="RefSeq" id="XP_023814468.1">
    <property type="nucleotide sequence ID" value="XM_023958700.1"/>
</dbReference>
<keyword evidence="8" id="KW-0965">Cell junction</keyword>
<feature type="region of interest" description="Disordered" evidence="11">
    <location>
        <begin position="139"/>
        <end position="160"/>
    </location>
</feature>
<sequence>MGDYDVRSAASILASVKEQEARFEQLTRALEEERRNVTLQLERSNLPPNPPTSQPLAWQQVVMQEQSPINTTPLAMMQEPQEVVEETVTIEEDPGTPTSHVSVVTSDDGTTRRTETKDVSTNMKVTKMVKTVTTRTVRQVPLGPDGLPLPEGTSPLGSYADSIDRRYMKNGSERYITPQATSTLTRGYNNSYNDSYVETPESQYVRHYGLHDGYADLTDNYGSLSRGVNFRPPRYPYMPNSYRPENSYTLPIRKDDYGHMAQPQVPMGSSTVDLNRSQPERFQPEPYGLEDDRRSLGPEEEEPYELEPDFSTASRRTLPGTNRGRTHREPLRDMPRVRYPDDPIEAELIDERHPYIHGMYSAPLAQPERGSMASLDRMAGRRSPSIDSIRKDPRWRDPDLSEVIAMLGHPIDPVKSNAAAYLQHLCYENDKIKKDVRQLKGIPVLVGLLDHPKSEVHRKACGALRNISYGKDNENKVAIKNCDGIPALIRLLRKTNDMEVRELITGTLWNLSSYEPLKMVIINHGLQTMTNEVIIPHSGWEHEPNEDSKPRDAEWTTVFKNTSGCLRNVSSDGAEARRRLRECEGLVDALLHALQSAVGKKDMDNKSVENCVCIMRNLSYHVHKEVPGAERFQDPSAPQAPGSAGPHRKKKDDAGCFGGKKAKEEWFNQGKKNGENDKNYDTLDLPKRTEPSKGFELLYQPEVVRLYLSLLTESQNYNTLEAAAGALQNLSAGQWMWSNYIRATVRKEKGLPVLVELLRSDSDKVVRAVAIALRNLSIDRRNKDLIGSYAMRDLVSNLPSGQQRPAKNLEEDTVVAILNTIHEIVTDSSENARSLIQAQAIEKLVAINRTSQSARETKAASHVLQTVWSYKDLRNALTKDGWNKTHFQPTVAVTPKATKNGKPGYDDTTLPLMEKNQDGYSTIDQRDKDCKYKTSDGTADLTEREPLKNDTNRKHYIRSNRPAVSLVDACDVKPQPVDSWV</sequence>
<reference evidence="12 13" key="1">
    <citation type="journal article" date="2007" name="Nature">
        <title>The medaka draft genome and insights into vertebrate genome evolution.</title>
        <authorList>
            <person name="Kasahara M."/>
            <person name="Naruse K."/>
            <person name="Sasaki S."/>
            <person name="Nakatani Y."/>
            <person name="Qu W."/>
            <person name="Ahsan B."/>
            <person name="Yamada T."/>
            <person name="Nagayasu Y."/>
            <person name="Doi K."/>
            <person name="Kasai Y."/>
            <person name="Jindo T."/>
            <person name="Kobayashi D."/>
            <person name="Shimada A."/>
            <person name="Toyoda A."/>
            <person name="Kuroki Y."/>
            <person name="Fujiyama A."/>
            <person name="Sasaki T."/>
            <person name="Shimizu A."/>
            <person name="Asakawa S."/>
            <person name="Shimizu N."/>
            <person name="Hashimoto S."/>
            <person name="Yang J."/>
            <person name="Lee Y."/>
            <person name="Matsushima K."/>
            <person name="Sugano S."/>
            <person name="Sakaizumi M."/>
            <person name="Narita T."/>
            <person name="Ohishi K."/>
            <person name="Haga S."/>
            <person name="Ohta F."/>
            <person name="Nomoto H."/>
            <person name="Nogata K."/>
            <person name="Morishita T."/>
            <person name="Endo T."/>
            <person name="Shin-I T."/>
            <person name="Takeda H."/>
            <person name="Morishita S."/>
            <person name="Kohara Y."/>
        </authorList>
    </citation>
    <scope>NUCLEOTIDE SEQUENCE [LARGE SCALE GENOMIC DNA]</scope>
    <source>
        <strain evidence="12 13">Hd-rR</strain>
    </source>
</reference>
<dbReference type="InterPro" id="IPR016024">
    <property type="entry name" value="ARM-type_fold"/>
</dbReference>
<dbReference type="Gene3D" id="1.25.10.10">
    <property type="entry name" value="Leucine-rich Repeat Variant"/>
    <property type="match status" value="1"/>
</dbReference>
<dbReference type="GO" id="GO:0005634">
    <property type="term" value="C:nucleus"/>
    <property type="evidence" value="ECO:0007669"/>
    <property type="project" value="UniProtKB-SubCell"/>
</dbReference>
<protein>
    <submittedName>
        <fullName evidence="12">ARVCF delta catenin family member b</fullName>
    </submittedName>
</protein>
<evidence type="ECO:0000256" key="10">
    <source>
        <dbReference type="PROSITE-ProRule" id="PRU00259"/>
    </source>
</evidence>
<dbReference type="GeneID" id="101156416"/>
<feature type="region of interest" description="Disordered" evidence="11">
    <location>
        <begin position="258"/>
        <end position="328"/>
    </location>
</feature>
<feature type="repeat" description="ARM" evidence="10">
    <location>
        <begin position="483"/>
        <end position="526"/>
    </location>
</feature>
<dbReference type="PROSITE" id="PS50176">
    <property type="entry name" value="ARM_REPEAT"/>
    <property type="match status" value="3"/>
</dbReference>
<dbReference type="Proteomes" id="UP000001038">
    <property type="component" value="Chromosome 9"/>
</dbReference>
<feature type="compositionally biased region" description="Polar residues" evidence="11">
    <location>
        <begin position="96"/>
        <end position="108"/>
    </location>
</feature>
<evidence type="ECO:0000256" key="2">
    <source>
        <dbReference type="ARBA" id="ARBA00004496"/>
    </source>
</evidence>